<keyword evidence="3" id="KW-0864">Zinc transport</keyword>
<evidence type="ECO:0000256" key="6">
    <source>
        <dbReference type="SAM" id="Phobius"/>
    </source>
</evidence>
<dbReference type="PANTHER" id="PTHR11562">
    <property type="entry name" value="CATION EFFLUX PROTEIN/ ZINC TRANSPORTER"/>
    <property type="match status" value="1"/>
</dbReference>
<evidence type="ECO:0000256" key="5">
    <source>
        <dbReference type="ARBA" id="ARBA00023136"/>
    </source>
</evidence>
<dbReference type="Proteomes" id="UP000182400">
    <property type="component" value="Unassembled WGS sequence"/>
</dbReference>
<evidence type="ECO:0000256" key="4">
    <source>
        <dbReference type="ARBA" id="ARBA00022989"/>
    </source>
</evidence>
<organism evidence="8 9">
    <name type="scientific">Ectopseudomonas composti</name>
    <dbReference type="NCBI Taxonomy" id="658457"/>
    <lineage>
        <taxon>Bacteria</taxon>
        <taxon>Pseudomonadati</taxon>
        <taxon>Pseudomonadota</taxon>
        <taxon>Gammaproteobacteria</taxon>
        <taxon>Pseudomonadales</taxon>
        <taxon>Pseudomonadaceae</taxon>
        <taxon>Ectopseudomonas</taxon>
    </lineage>
</organism>
<sequence>MDSCCENKAGELAQLRAKQSRVLYIVLAVNVVMFLVEFIAGWIANSTALLGDSLDMFGDASVYALTLFVMHRSVRARAGAALFKGGFMLLFGVLVVADALRKLILQEVPSADLMGVIGTLALIANGYCFALLYSHRSDDLNMRSTWLCSRNDLLANSSVIIAAGMVALTGSLWPDILVGLAIAALFLHSAGQIIREAWIEWRASAPEPQQCPQPLLGITEPTATPVQFEPAKSCCAGEAQTAKKDTCCEQPRAASTPVKGCCSPKQQD</sequence>
<dbReference type="Gene3D" id="1.20.1510.10">
    <property type="entry name" value="Cation efflux protein transmembrane domain"/>
    <property type="match status" value="1"/>
</dbReference>
<dbReference type="STRING" id="658457.SAMN05216601_11765"/>
<dbReference type="InterPro" id="IPR027469">
    <property type="entry name" value="Cation_efflux_TMD_sf"/>
</dbReference>
<gene>
    <name evidence="8" type="ORF">SAMN05216601_11765</name>
</gene>
<keyword evidence="3" id="KW-0813">Transport</keyword>
<dbReference type="SUPFAM" id="SSF161111">
    <property type="entry name" value="Cation efflux protein transmembrane domain-like"/>
    <property type="match status" value="1"/>
</dbReference>
<keyword evidence="4 6" id="KW-1133">Transmembrane helix</keyword>
<keyword evidence="5 6" id="KW-0472">Membrane</keyword>
<keyword evidence="3" id="KW-0406">Ion transport</keyword>
<evidence type="ECO:0000259" key="7">
    <source>
        <dbReference type="Pfam" id="PF01545"/>
    </source>
</evidence>
<dbReference type="PANTHER" id="PTHR11562:SF17">
    <property type="entry name" value="RE54080P-RELATED"/>
    <property type="match status" value="1"/>
</dbReference>
<name>A0A1I5RXA2_9GAMM</name>
<evidence type="ECO:0000313" key="9">
    <source>
        <dbReference type="Proteomes" id="UP000182400"/>
    </source>
</evidence>
<evidence type="ECO:0000313" key="8">
    <source>
        <dbReference type="EMBL" id="SFP62931.1"/>
    </source>
</evidence>
<dbReference type="GO" id="GO:0005886">
    <property type="term" value="C:plasma membrane"/>
    <property type="evidence" value="ECO:0007669"/>
    <property type="project" value="TreeGrafter"/>
</dbReference>
<feature type="transmembrane region" description="Helical" evidence="6">
    <location>
        <begin position="113"/>
        <end position="133"/>
    </location>
</feature>
<feature type="domain" description="Cation efflux protein transmembrane" evidence="7">
    <location>
        <begin position="23"/>
        <end position="197"/>
    </location>
</feature>
<dbReference type="Pfam" id="PF01545">
    <property type="entry name" value="Cation_efflux"/>
    <property type="match status" value="1"/>
</dbReference>
<accession>A0A1I5RXA2</accession>
<proteinExistence type="predicted"/>
<dbReference type="RefSeq" id="WP_074941505.1">
    <property type="nucleotide sequence ID" value="NZ_FOWP01000017.1"/>
</dbReference>
<comment type="subcellular location">
    <subcellularLocation>
        <location evidence="1">Membrane</location>
        <topology evidence="1">Multi-pass membrane protein</topology>
    </subcellularLocation>
</comment>
<dbReference type="GO" id="GO:0005385">
    <property type="term" value="F:zinc ion transmembrane transporter activity"/>
    <property type="evidence" value="ECO:0007669"/>
    <property type="project" value="TreeGrafter"/>
</dbReference>
<feature type="transmembrane region" description="Helical" evidence="6">
    <location>
        <begin position="56"/>
        <end position="74"/>
    </location>
</feature>
<feature type="transmembrane region" description="Helical" evidence="6">
    <location>
        <begin position="153"/>
        <end position="170"/>
    </location>
</feature>
<feature type="transmembrane region" description="Helical" evidence="6">
    <location>
        <begin position="22"/>
        <end position="44"/>
    </location>
</feature>
<dbReference type="AlphaFoldDB" id="A0A1I5RXA2"/>
<evidence type="ECO:0000256" key="3">
    <source>
        <dbReference type="ARBA" id="ARBA00022906"/>
    </source>
</evidence>
<evidence type="ECO:0000256" key="1">
    <source>
        <dbReference type="ARBA" id="ARBA00004141"/>
    </source>
</evidence>
<dbReference type="InterPro" id="IPR058533">
    <property type="entry name" value="Cation_efflux_TM"/>
</dbReference>
<evidence type="ECO:0000256" key="2">
    <source>
        <dbReference type="ARBA" id="ARBA00022692"/>
    </source>
</evidence>
<protein>
    <submittedName>
        <fullName evidence="8">Cation diffusion facilitator family transporter</fullName>
    </submittedName>
</protein>
<reference evidence="8 9" key="1">
    <citation type="submission" date="2016-10" db="EMBL/GenBank/DDBJ databases">
        <authorList>
            <person name="de Groot N.N."/>
        </authorList>
    </citation>
    <scope>NUCLEOTIDE SEQUENCE [LARGE SCALE GENOMIC DNA]</scope>
    <source>
        <strain evidence="8 9">CCUG 59231</strain>
    </source>
</reference>
<keyword evidence="3" id="KW-0862">Zinc</keyword>
<dbReference type="EMBL" id="FOWP01000017">
    <property type="protein sequence ID" value="SFP62931.1"/>
    <property type="molecule type" value="Genomic_DNA"/>
</dbReference>
<feature type="transmembrane region" description="Helical" evidence="6">
    <location>
        <begin position="81"/>
        <end position="101"/>
    </location>
</feature>
<dbReference type="InterPro" id="IPR050681">
    <property type="entry name" value="CDF/SLC30A"/>
</dbReference>
<keyword evidence="2 6" id="KW-0812">Transmembrane</keyword>